<accession>A0A4S2H4X0</accession>
<comment type="caution">
    <text evidence="2">The sequence shown here is derived from an EMBL/GenBank/DDBJ whole genome shotgun (WGS) entry which is preliminary data.</text>
</comment>
<sequence length="63" mass="7278">MSDTPKIPGTGEEPEDFDDLNSVLNAFTEGLKKLFHQTLEEPIPESFLELLDRLDAEWEDREE</sequence>
<evidence type="ECO:0000313" key="3">
    <source>
        <dbReference type="Proteomes" id="UP000308054"/>
    </source>
</evidence>
<dbReference type="Proteomes" id="UP000308054">
    <property type="component" value="Unassembled WGS sequence"/>
</dbReference>
<dbReference type="InterPro" id="IPR041649">
    <property type="entry name" value="NepR"/>
</dbReference>
<gene>
    <name evidence="2" type="ORF">E5163_05595</name>
</gene>
<keyword evidence="3" id="KW-1185">Reference proteome</keyword>
<reference evidence="2 3" key="1">
    <citation type="journal article" date="2017" name="Int. J. Syst. Evol. Microbiol.">
        <title>Marinicauda algicola sp. nov., isolated from a marine red alga Rhodosorus marinus.</title>
        <authorList>
            <person name="Jeong S.E."/>
            <person name="Jeon S.H."/>
            <person name="Chun B.H."/>
            <person name="Kim D.W."/>
            <person name="Jeon C.O."/>
        </authorList>
    </citation>
    <scope>NUCLEOTIDE SEQUENCE [LARGE SCALE GENOMIC DNA]</scope>
    <source>
        <strain evidence="2 3">JCM 31718</strain>
    </source>
</reference>
<dbReference type="Pfam" id="PF18557">
    <property type="entry name" value="NepR"/>
    <property type="match status" value="1"/>
</dbReference>
<feature type="domain" description="Anti-sigma factor NepR" evidence="1">
    <location>
        <begin position="29"/>
        <end position="56"/>
    </location>
</feature>
<dbReference type="OrthoDB" id="7875342at2"/>
<name>A0A4S2H4X0_9PROT</name>
<dbReference type="AlphaFoldDB" id="A0A4S2H4X0"/>
<proteinExistence type="predicted"/>
<evidence type="ECO:0000259" key="1">
    <source>
        <dbReference type="Pfam" id="PF18557"/>
    </source>
</evidence>
<protein>
    <recommendedName>
        <fullName evidence="1">Anti-sigma factor NepR domain-containing protein</fullName>
    </recommendedName>
</protein>
<dbReference type="EMBL" id="SRXW01000001">
    <property type="protein sequence ID" value="TGY90593.1"/>
    <property type="molecule type" value="Genomic_DNA"/>
</dbReference>
<evidence type="ECO:0000313" key="2">
    <source>
        <dbReference type="EMBL" id="TGY90593.1"/>
    </source>
</evidence>
<organism evidence="2 3">
    <name type="scientific">Marinicauda algicola</name>
    <dbReference type="NCBI Taxonomy" id="2029849"/>
    <lineage>
        <taxon>Bacteria</taxon>
        <taxon>Pseudomonadati</taxon>
        <taxon>Pseudomonadota</taxon>
        <taxon>Alphaproteobacteria</taxon>
        <taxon>Maricaulales</taxon>
        <taxon>Maricaulaceae</taxon>
        <taxon>Marinicauda</taxon>
    </lineage>
</organism>
<dbReference type="RefSeq" id="WP_135995091.1">
    <property type="nucleotide sequence ID" value="NZ_CP071057.1"/>
</dbReference>